<accession>A0A1G1KQA4</accession>
<evidence type="ECO:0000256" key="1">
    <source>
        <dbReference type="ARBA" id="ARBA00004442"/>
    </source>
</evidence>
<evidence type="ECO:0000256" key="5">
    <source>
        <dbReference type="ARBA" id="ARBA00022692"/>
    </source>
</evidence>
<keyword evidence="5 9" id="KW-0812">Transmembrane</keyword>
<sequence>MNRILKVFVLFPVIIIIIIIFFLPFICLCAPNIYAMGDMPPKKPNNNVRTFRIENPTPAPLTIQSCYQMALKRSETIAIKREEIEKTEADILQAAGVAIGDGDFMITDFQQDSPKGGGDGSFSSSFSAPEKRERKFVIKQPLFQGFKSLGAVTGAGSLRKQRFEERIRAEQLLFLDVVRSFNETLLYKKDEKTIESILQALKDRIKELEAREKIGRSRLSEVVTTKVSLKSTEAELSRIRGALAIAEQILEYLIGATVHVESLREEKLEPEAIATLDDYLEQIEKRPDIKAQQQAVNTAKQAIVVAQSSLWPELSLENNQYVHREQFQAGWDWDLLLKLNIPIFRGGDTIAKVKRSVSDWKEAKLTLSKVKRDAELDVKKAYLDWSTSRERYEALNEAVKAAEENLKLQKEDYSRNLVNNLDVLSALRQLFDSQRAANEAFYQTKTNFWRLEVAIGKTLPTDSENSKSVE</sequence>
<proteinExistence type="inferred from homology"/>
<evidence type="ECO:0000256" key="7">
    <source>
        <dbReference type="ARBA" id="ARBA00023237"/>
    </source>
</evidence>
<keyword evidence="8" id="KW-0175">Coiled coil</keyword>
<evidence type="ECO:0000313" key="11">
    <source>
        <dbReference type="Proteomes" id="UP000178187"/>
    </source>
</evidence>
<feature type="transmembrane region" description="Helical" evidence="9">
    <location>
        <begin position="7"/>
        <end position="26"/>
    </location>
</feature>
<gene>
    <name evidence="10" type="ORF">A3G33_04170</name>
</gene>
<keyword evidence="4" id="KW-1134">Transmembrane beta strand</keyword>
<dbReference type="Pfam" id="PF02321">
    <property type="entry name" value="OEP"/>
    <property type="match status" value="1"/>
</dbReference>
<dbReference type="Gene3D" id="1.20.1600.10">
    <property type="entry name" value="Outer membrane efflux proteins (OEP)"/>
    <property type="match status" value="1"/>
</dbReference>
<dbReference type="Proteomes" id="UP000178187">
    <property type="component" value="Unassembled WGS sequence"/>
</dbReference>
<evidence type="ECO:0000256" key="6">
    <source>
        <dbReference type="ARBA" id="ARBA00023136"/>
    </source>
</evidence>
<dbReference type="InterPro" id="IPR051906">
    <property type="entry name" value="TolC-like"/>
</dbReference>
<evidence type="ECO:0000256" key="3">
    <source>
        <dbReference type="ARBA" id="ARBA00022448"/>
    </source>
</evidence>
<dbReference type="GO" id="GO:1990281">
    <property type="term" value="C:efflux pump complex"/>
    <property type="evidence" value="ECO:0007669"/>
    <property type="project" value="TreeGrafter"/>
</dbReference>
<keyword evidence="6 9" id="KW-0472">Membrane</keyword>
<dbReference type="PANTHER" id="PTHR30026">
    <property type="entry name" value="OUTER MEMBRANE PROTEIN TOLC"/>
    <property type="match status" value="1"/>
</dbReference>
<reference evidence="10 11" key="1">
    <citation type="journal article" date="2016" name="Nat. Commun.">
        <title>Thousands of microbial genomes shed light on interconnected biogeochemical processes in an aquifer system.</title>
        <authorList>
            <person name="Anantharaman K."/>
            <person name="Brown C.T."/>
            <person name="Hug L.A."/>
            <person name="Sharon I."/>
            <person name="Castelle C.J."/>
            <person name="Probst A.J."/>
            <person name="Thomas B.C."/>
            <person name="Singh A."/>
            <person name="Wilkins M.J."/>
            <person name="Karaoz U."/>
            <person name="Brodie E.L."/>
            <person name="Williams K.H."/>
            <person name="Hubbard S.S."/>
            <person name="Banfield J.F."/>
        </authorList>
    </citation>
    <scope>NUCLEOTIDE SEQUENCE [LARGE SCALE GENOMIC DNA]</scope>
</reference>
<organism evidence="10 11">
    <name type="scientific">Candidatus Danuiimicrobium aquiferis</name>
    <dbReference type="NCBI Taxonomy" id="1801832"/>
    <lineage>
        <taxon>Bacteria</taxon>
        <taxon>Pseudomonadati</taxon>
        <taxon>Candidatus Omnitrophota</taxon>
        <taxon>Candidatus Danuiimicrobium</taxon>
    </lineage>
</organism>
<dbReference type="PANTHER" id="PTHR30026:SF20">
    <property type="entry name" value="OUTER MEMBRANE PROTEIN TOLC"/>
    <property type="match status" value="1"/>
</dbReference>
<dbReference type="GO" id="GO:0015288">
    <property type="term" value="F:porin activity"/>
    <property type="evidence" value="ECO:0007669"/>
    <property type="project" value="TreeGrafter"/>
</dbReference>
<dbReference type="GO" id="GO:0015562">
    <property type="term" value="F:efflux transmembrane transporter activity"/>
    <property type="evidence" value="ECO:0007669"/>
    <property type="project" value="InterPro"/>
</dbReference>
<comment type="subcellular location">
    <subcellularLocation>
        <location evidence="1">Cell outer membrane</location>
    </subcellularLocation>
</comment>
<comment type="similarity">
    <text evidence="2">Belongs to the outer membrane factor (OMF) (TC 1.B.17) family.</text>
</comment>
<keyword evidence="7" id="KW-0998">Cell outer membrane</keyword>
<dbReference type="InterPro" id="IPR003423">
    <property type="entry name" value="OMP_efflux"/>
</dbReference>
<dbReference type="GO" id="GO:0009279">
    <property type="term" value="C:cell outer membrane"/>
    <property type="evidence" value="ECO:0007669"/>
    <property type="project" value="UniProtKB-SubCell"/>
</dbReference>
<protein>
    <recommendedName>
        <fullName evidence="12">Transporter</fullName>
    </recommendedName>
</protein>
<evidence type="ECO:0000256" key="9">
    <source>
        <dbReference type="SAM" id="Phobius"/>
    </source>
</evidence>
<evidence type="ECO:0008006" key="12">
    <source>
        <dbReference type="Google" id="ProtNLM"/>
    </source>
</evidence>
<keyword evidence="9" id="KW-1133">Transmembrane helix</keyword>
<dbReference type="AlphaFoldDB" id="A0A1G1KQA4"/>
<dbReference type="SUPFAM" id="SSF56954">
    <property type="entry name" value="Outer membrane efflux proteins (OEP)"/>
    <property type="match status" value="1"/>
</dbReference>
<feature type="coiled-coil region" evidence="8">
    <location>
        <begin position="389"/>
        <end position="416"/>
    </location>
</feature>
<dbReference type="EMBL" id="MHFR01000068">
    <property type="protein sequence ID" value="OGW95134.1"/>
    <property type="molecule type" value="Genomic_DNA"/>
</dbReference>
<evidence type="ECO:0000313" key="10">
    <source>
        <dbReference type="EMBL" id="OGW95134.1"/>
    </source>
</evidence>
<comment type="caution">
    <text evidence="10">The sequence shown here is derived from an EMBL/GenBank/DDBJ whole genome shotgun (WGS) entry which is preliminary data.</text>
</comment>
<evidence type="ECO:0000256" key="2">
    <source>
        <dbReference type="ARBA" id="ARBA00007613"/>
    </source>
</evidence>
<feature type="coiled-coil region" evidence="8">
    <location>
        <begin position="191"/>
        <end position="218"/>
    </location>
</feature>
<evidence type="ECO:0000256" key="4">
    <source>
        <dbReference type="ARBA" id="ARBA00022452"/>
    </source>
</evidence>
<name>A0A1G1KQA4_9BACT</name>
<keyword evidence="3" id="KW-0813">Transport</keyword>
<evidence type="ECO:0000256" key="8">
    <source>
        <dbReference type="SAM" id="Coils"/>
    </source>
</evidence>